<evidence type="ECO:0000256" key="1">
    <source>
        <dbReference type="ARBA" id="ARBA00022553"/>
    </source>
</evidence>
<keyword evidence="3" id="KW-0238">DNA-binding</keyword>
<keyword evidence="4" id="KW-0804">Transcription</keyword>
<dbReference type="InterPro" id="IPR016032">
    <property type="entry name" value="Sig_transdc_resp-reg_C-effctor"/>
</dbReference>
<evidence type="ECO:0000256" key="3">
    <source>
        <dbReference type="ARBA" id="ARBA00023125"/>
    </source>
</evidence>
<reference evidence="9" key="1">
    <citation type="submission" date="2016-10" db="EMBL/GenBank/DDBJ databases">
        <authorList>
            <person name="Varghese N."/>
            <person name="Submissions S."/>
        </authorList>
    </citation>
    <scope>NUCLEOTIDE SEQUENCE [LARGE SCALE GENOMIC DNA]</scope>
    <source>
        <strain evidence="9">CGMCC 1.10784</strain>
    </source>
</reference>
<dbReference type="Pfam" id="PF00072">
    <property type="entry name" value="Response_reg"/>
    <property type="match status" value="1"/>
</dbReference>
<evidence type="ECO:0000256" key="2">
    <source>
        <dbReference type="ARBA" id="ARBA00023015"/>
    </source>
</evidence>
<dbReference type="PROSITE" id="PS50043">
    <property type="entry name" value="HTH_LUXR_2"/>
    <property type="match status" value="1"/>
</dbReference>
<dbReference type="SMART" id="SM00421">
    <property type="entry name" value="HTH_LUXR"/>
    <property type="match status" value="1"/>
</dbReference>
<keyword evidence="9" id="KW-1185">Reference proteome</keyword>
<dbReference type="GO" id="GO:0000160">
    <property type="term" value="P:phosphorelay signal transduction system"/>
    <property type="evidence" value="ECO:0007669"/>
    <property type="project" value="InterPro"/>
</dbReference>
<keyword evidence="1 5" id="KW-0597">Phosphoprotein</keyword>
<dbReference type="SUPFAM" id="SSF46894">
    <property type="entry name" value="C-terminal effector domain of the bipartite response regulators"/>
    <property type="match status" value="1"/>
</dbReference>
<dbReference type="InterPro" id="IPR039420">
    <property type="entry name" value="WalR-like"/>
</dbReference>
<dbReference type="PRINTS" id="PR00038">
    <property type="entry name" value="HTHLUXR"/>
</dbReference>
<dbReference type="PROSITE" id="PS50110">
    <property type="entry name" value="RESPONSE_REGULATORY"/>
    <property type="match status" value="1"/>
</dbReference>
<dbReference type="Pfam" id="PF00196">
    <property type="entry name" value="GerE"/>
    <property type="match status" value="1"/>
</dbReference>
<name>A0A1I2D8Y2_9BACL</name>
<dbReference type="SMART" id="SM00448">
    <property type="entry name" value="REC"/>
    <property type="match status" value="1"/>
</dbReference>
<sequence length="218" mass="24147">MLEHYGAESTLEERGITEVKVLVAEDQGMLRGALSALLDMEEDIEVIGQAEDGEQALEMIRSLKPDLCVMDIEMPKLSGLDVAERLGADRHPCLVVILTTFSRSGYFQRAMKAGVKGFLLKDSPIDELSAALRNVYRGKRAVSPELALSFWEAENPLTEREREVLRLAREGKTANEIAAKLFLSAGTVRNYLSEAIQKLDAKNRIDAIGIAEKNGWLD</sequence>
<protein>
    <submittedName>
        <fullName evidence="8">Two component transcriptional regulator, LuxR family</fullName>
    </submittedName>
</protein>
<feature type="domain" description="Response regulatory" evidence="7">
    <location>
        <begin position="20"/>
        <end position="136"/>
    </location>
</feature>
<dbReference type="EMBL" id="FOMT01000004">
    <property type="protein sequence ID" value="SFE76986.1"/>
    <property type="molecule type" value="Genomic_DNA"/>
</dbReference>
<dbReference type="CDD" id="cd19930">
    <property type="entry name" value="REC_DesR-like"/>
    <property type="match status" value="1"/>
</dbReference>
<gene>
    <name evidence="8" type="ORF">SAMN05216378_4014</name>
</gene>
<proteinExistence type="predicted"/>
<dbReference type="InterPro" id="IPR011006">
    <property type="entry name" value="CheY-like_superfamily"/>
</dbReference>
<evidence type="ECO:0000256" key="4">
    <source>
        <dbReference type="ARBA" id="ARBA00023163"/>
    </source>
</evidence>
<dbReference type="PANTHER" id="PTHR43214">
    <property type="entry name" value="TWO-COMPONENT RESPONSE REGULATOR"/>
    <property type="match status" value="1"/>
</dbReference>
<dbReference type="SUPFAM" id="SSF52172">
    <property type="entry name" value="CheY-like"/>
    <property type="match status" value="1"/>
</dbReference>
<evidence type="ECO:0000313" key="9">
    <source>
        <dbReference type="Proteomes" id="UP000198855"/>
    </source>
</evidence>
<feature type="modified residue" description="4-aspartylphosphate" evidence="5">
    <location>
        <position position="71"/>
    </location>
</feature>
<dbReference type="AlphaFoldDB" id="A0A1I2D8Y2"/>
<dbReference type="GO" id="GO:0006355">
    <property type="term" value="P:regulation of DNA-templated transcription"/>
    <property type="evidence" value="ECO:0007669"/>
    <property type="project" value="InterPro"/>
</dbReference>
<evidence type="ECO:0000313" key="8">
    <source>
        <dbReference type="EMBL" id="SFE76986.1"/>
    </source>
</evidence>
<dbReference type="PANTHER" id="PTHR43214:SF42">
    <property type="entry name" value="TRANSCRIPTIONAL REGULATORY PROTEIN DESR"/>
    <property type="match status" value="1"/>
</dbReference>
<evidence type="ECO:0000259" key="7">
    <source>
        <dbReference type="PROSITE" id="PS50110"/>
    </source>
</evidence>
<organism evidence="8 9">
    <name type="scientific">Paenibacillus catalpae</name>
    <dbReference type="NCBI Taxonomy" id="1045775"/>
    <lineage>
        <taxon>Bacteria</taxon>
        <taxon>Bacillati</taxon>
        <taxon>Bacillota</taxon>
        <taxon>Bacilli</taxon>
        <taxon>Bacillales</taxon>
        <taxon>Paenibacillaceae</taxon>
        <taxon>Paenibacillus</taxon>
    </lineage>
</organism>
<accession>A0A1I2D8Y2</accession>
<evidence type="ECO:0000256" key="5">
    <source>
        <dbReference type="PROSITE-ProRule" id="PRU00169"/>
    </source>
</evidence>
<dbReference type="CDD" id="cd06170">
    <property type="entry name" value="LuxR_C_like"/>
    <property type="match status" value="1"/>
</dbReference>
<dbReference type="Proteomes" id="UP000198855">
    <property type="component" value="Unassembled WGS sequence"/>
</dbReference>
<evidence type="ECO:0000259" key="6">
    <source>
        <dbReference type="PROSITE" id="PS50043"/>
    </source>
</evidence>
<dbReference type="STRING" id="1045775.SAMN05216378_4014"/>
<dbReference type="Gene3D" id="3.40.50.2300">
    <property type="match status" value="1"/>
</dbReference>
<keyword evidence="2" id="KW-0805">Transcription regulation</keyword>
<dbReference type="InterPro" id="IPR001789">
    <property type="entry name" value="Sig_transdc_resp-reg_receiver"/>
</dbReference>
<dbReference type="InterPro" id="IPR000792">
    <property type="entry name" value="Tscrpt_reg_LuxR_C"/>
</dbReference>
<dbReference type="GO" id="GO:0003677">
    <property type="term" value="F:DNA binding"/>
    <property type="evidence" value="ECO:0007669"/>
    <property type="project" value="UniProtKB-KW"/>
</dbReference>
<feature type="domain" description="HTH luxR-type" evidence="6">
    <location>
        <begin position="150"/>
        <end position="215"/>
    </location>
</feature>